<keyword evidence="1" id="KW-0597">Phosphoprotein</keyword>
<dbReference type="PANTHER" id="PTHR44520">
    <property type="entry name" value="RESPONSE REGULATOR RCP1-RELATED"/>
    <property type="match status" value="1"/>
</dbReference>
<evidence type="ECO:0000256" key="1">
    <source>
        <dbReference type="PROSITE-ProRule" id="PRU00169"/>
    </source>
</evidence>
<dbReference type="PANTHER" id="PTHR44520:SF2">
    <property type="entry name" value="RESPONSE REGULATOR RCP1"/>
    <property type="match status" value="1"/>
</dbReference>
<dbReference type="InterPro" id="IPR052893">
    <property type="entry name" value="TCS_response_regulator"/>
</dbReference>
<evidence type="ECO:0000259" key="2">
    <source>
        <dbReference type="PROSITE" id="PS50110"/>
    </source>
</evidence>
<dbReference type="SMART" id="SM00448">
    <property type="entry name" value="REC"/>
    <property type="match status" value="1"/>
</dbReference>
<dbReference type="STRING" id="947013.SAMN04488109_3940"/>
<dbReference type="OrthoDB" id="958614at2"/>
<dbReference type="PROSITE" id="PS50110">
    <property type="entry name" value="RESPONSE_REGULATORY"/>
    <property type="match status" value="1"/>
</dbReference>
<evidence type="ECO:0000313" key="3">
    <source>
        <dbReference type="EMBL" id="SHH38024.1"/>
    </source>
</evidence>
<evidence type="ECO:0000313" key="4">
    <source>
        <dbReference type="Proteomes" id="UP000184212"/>
    </source>
</evidence>
<sequence>MNLPGPVVLIDDDKDDQAILVEVLQQLGIHEVRLFDNCPDALEFLKKTSEKPFVILCDINLPRMNGLEFRREINESEHLRQKSIPFVFLSTSAIPEQVNEAYTLTVQGFFIKQFSMQGMQATLNCIMEYWLACIHPNAVK</sequence>
<keyword evidence="4" id="KW-1185">Reference proteome</keyword>
<name>A0A1M5SHK0_9BACT</name>
<gene>
    <name evidence="3" type="ORF">SAMN04488109_3940</name>
</gene>
<dbReference type="Pfam" id="PF00072">
    <property type="entry name" value="Response_reg"/>
    <property type="match status" value="1"/>
</dbReference>
<protein>
    <submittedName>
        <fullName evidence="3">Response regulator receiver domain-containing protein</fullName>
    </submittedName>
</protein>
<feature type="domain" description="Response regulatory" evidence="2">
    <location>
        <begin position="6"/>
        <end position="127"/>
    </location>
</feature>
<dbReference type="Proteomes" id="UP000184212">
    <property type="component" value="Unassembled WGS sequence"/>
</dbReference>
<reference evidence="3 4" key="1">
    <citation type="submission" date="2016-11" db="EMBL/GenBank/DDBJ databases">
        <authorList>
            <person name="Jaros S."/>
            <person name="Januszkiewicz K."/>
            <person name="Wedrychowicz H."/>
        </authorList>
    </citation>
    <scope>NUCLEOTIDE SEQUENCE [LARGE SCALE GENOMIC DNA]</scope>
    <source>
        <strain evidence="3 4">DSM 24574</strain>
    </source>
</reference>
<dbReference type="Gene3D" id="3.40.50.2300">
    <property type="match status" value="1"/>
</dbReference>
<organism evidence="3 4">
    <name type="scientific">Chryseolinea serpens</name>
    <dbReference type="NCBI Taxonomy" id="947013"/>
    <lineage>
        <taxon>Bacteria</taxon>
        <taxon>Pseudomonadati</taxon>
        <taxon>Bacteroidota</taxon>
        <taxon>Cytophagia</taxon>
        <taxon>Cytophagales</taxon>
        <taxon>Fulvivirgaceae</taxon>
        <taxon>Chryseolinea</taxon>
    </lineage>
</organism>
<dbReference type="AlphaFoldDB" id="A0A1M5SHK0"/>
<dbReference type="InterPro" id="IPR011006">
    <property type="entry name" value="CheY-like_superfamily"/>
</dbReference>
<proteinExistence type="predicted"/>
<feature type="modified residue" description="4-aspartylphosphate" evidence="1">
    <location>
        <position position="58"/>
    </location>
</feature>
<dbReference type="GO" id="GO:0000160">
    <property type="term" value="P:phosphorelay signal transduction system"/>
    <property type="evidence" value="ECO:0007669"/>
    <property type="project" value="InterPro"/>
</dbReference>
<dbReference type="RefSeq" id="WP_073137184.1">
    <property type="nucleotide sequence ID" value="NZ_FQWQ01000002.1"/>
</dbReference>
<dbReference type="EMBL" id="FQWQ01000002">
    <property type="protein sequence ID" value="SHH38024.1"/>
    <property type="molecule type" value="Genomic_DNA"/>
</dbReference>
<dbReference type="InterPro" id="IPR001789">
    <property type="entry name" value="Sig_transdc_resp-reg_receiver"/>
</dbReference>
<dbReference type="SUPFAM" id="SSF52172">
    <property type="entry name" value="CheY-like"/>
    <property type="match status" value="1"/>
</dbReference>
<accession>A0A1M5SHK0</accession>